<keyword evidence="10" id="KW-0735">Signal-anchor</keyword>
<evidence type="ECO:0000256" key="10">
    <source>
        <dbReference type="RuleBase" id="RU362123"/>
    </source>
</evidence>
<dbReference type="NCBIfam" id="TIGR01352">
    <property type="entry name" value="tonB_Cterm"/>
    <property type="match status" value="1"/>
</dbReference>
<keyword evidence="6 10" id="KW-0812">Transmembrane</keyword>
<dbReference type="InterPro" id="IPR003538">
    <property type="entry name" value="TonB"/>
</dbReference>
<proteinExistence type="inferred from homology"/>
<dbReference type="GO" id="GO:0030288">
    <property type="term" value="C:outer membrane-bounded periplasmic space"/>
    <property type="evidence" value="ECO:0007669"/>
    <property type="project" value="InterPro"/>
</dbReference>
<evidence type="ECO:0000256" key="5">
    <source>
        <dbReference type="ARBA" id="ARBA00022519"/>
    </source>
</evidence>
<evidence type="ECO:0000313" key="14">
    <source>
        <dbReference type="Proteomes" id="UP000021315"/>
    </source>
</evidence>
<evidence type="ECO:0000256" key="2">
    <source>
        <dbReference type="ARBA" id="ARBA00006555"/>
    </source>
</evidence>
<name>A0A080M826_9PROT</name>
<dbReference type="GO" id="GO:0015891">
    <property type="term" value="P:siderophore transport"/>
    <property type="evidence" value="ECO:0007669"/>
    <property type="project" value="InterPro"/>
</dbReference>
<evidence type="ECO:0000256" key="3">
    <source>
        <dbReference type="ARBA" id="ARBA00022448"/>
    </source>
</evidence>
<dbReference type="AlphaFoldDB" id="A0A080M826"/>
<evidence type="ECO:0000256" key="4">
    <source>
        <dbReference type="ARBA" id="ARBA00022475"/>
    </source>
</evidence>
<evidence type="ECO:0000256" key="1">
    <source>
        <dbReference type="ARBA" id="ARBA00004383"/>
    </source>
</evidence>
<feature type="region of interest" description="Disordered" evidence="11">
    <location>
        <begin position="62"/>
        <end position="88"/>
    </location>
</feature>
<dbReference type="InterPro" id="IPR051045">
    <property type="entry name" value="TonB-dependent_transducer"/>
</dbReference>
<feature type="domain" description="TonB C-terminal" evidence="12">
    <location>
        <begin position="132"/>
        <end position="223"/>
    </location>
</feature>
<evidence type="ECO:0000256" key="7">
    <source>
        <dbReference type="ARBA" id="ARBA00022927"/>
    </source>
</evidence>
<dbReference type="Proteomes" id="UP000021315">
    <property type="component" value="Unassembled WGS sequence"/>
</dbReference>
<comment type="similarity">
    <text evidence="2 10">Belongs to the TonB family.</text>
</comment>
<feature type="compositionally biased region" description="Pro residues" evidence="11">
    <location>
        <begin position="67"/>
        <end position="76"/>
    </location>
</feature>
<dbReference type="InterPro" id="IPR006260">
    <property type="entry name" value="TonB/TolA_C"/>
</dbReference>
<organism evidence="13 14">
    <name type="scientific">Candidatus Accumulibacter cognatus</name>
    <dbReference type="NCBI Taxonomy" id="2954383"/>
    <lineage>
        <taxon>Bacteria</taxon>
        <taxon>Pseudomonadati</taxon>
        <taxon>Pseudomonadota</taxon>
        <taxon>Betaproteobacteria</taxon>
        <taxon>Candidatus Accumulibacter</taxon>
    </lineage>
</organism>
<dbReference type="STRING" id="1453999.AW06_001452"/>
<evidence type="ECO:0000256" key="6">
    <source>
        <dbReference type="ARBA" id="ARBA00022692"/>
    </source>
</evidence>
<dbReference type="GO" id="GO:0098797">
    <property type="term" value="C:plasma membrane protein complex"/>
    <property type="evidence" value="ECO:0007669"/>
    <property type="project" value="TreeGrafter"/>
</dbReference>
<dbReference type="GO" id="GO:0055085">
    <property type="term" value="P:transmembrane transport"/>
    <property type="evidence" value="ECO:0007669"/>
    <property type="project" value="InterPro"/>
</dbReference>
<comment type="function">
    <text evidence="10">Interacts with outer membrane receptor proteins that carry out high-affinity binding and energy dependent uptake into the periplasmic space of specific substrates. It could act to transduce energy from the cytoplasmic membrane to specific energy-requiring processes in the outer membrane, resulting in the release into the periplasm of ligands bound by these outer membrane proteins.</text>
</comment>
<dbReference type="PROSITE" id="PS52015">
    <property type="entry name" value="TONB_CTD"/>
    <property type="match status" value="1"/>
</dbReference>
<evidence type="ECO:0000313" key="13">
    <source>
        <dbReference type="EMBL" id="KFB77457.1"/>
    </source>
</evidence>
<dbReference type="InterPro" id="IPR037682">
    <property type="entry name" value="TonB_C"/>
</dbReference>
<feature type="transmembrane region" description="Helical" evidence="10">
    <location>
        <begin position="17"/>
        <end position="38"/>
    </location>
</feature>
<dbReference type="PANTHER" id="PTHR33446">
    <property type="entry name" value="PROTEIN TONB-RELATED"/>
    <property type="match status" value="1"/>
</dbReference>
<accession>A0A080M826</accession>
<keyword evidence="3 10" id="KW-0813">Transport</keyword>
<dbReference type="PRINTS" id="PR01374">
    <property type="entry name" value="TONBPROTEIN"/>
</dbReference>
<dbReference type="EMBL" id="JDST02000026">
    <property type="protein sequence ID" value="KFB77457.1"/>
    <property type="molecule type" value="Genomic_DNA"/>
</dbReference>
<dbReference type="Gene3D" id="3.30.1150.10">
    <property type="match status" value="1"/>
</dbReference>
<keyword evidence="5 10" id="KW-0997">Cell inner membrane</keyword>
<dbReference type="SUPFAM" id="SSF74653">
    <property type="entry name" value="TolA/TonB C-terminal domain"/>
    <property type="match status" value="1"/>
</dbReference>
<evidence type="ECO:0000256" key="9">
    <source>
        <dbReference type="ARBA" id="ARBA00023136"/>
    </source>
</evidence>
<evidence type="ECO:0000259" key="12">
    <source>
        <dbReference type="PROSITE" id="PS52015"/>
    </source>
</evidence>
<comment type="caution">
    <text evidence="13">The sequence shown here is derived from an EMBL/GenBank/DDBJ whole genome shotgun (WGS) entry which is preliminary data.</text>
</comment>
<dbReference type="Pfam" id="PF03544">
    <property type="entry name" value="TonB_C"/>
    <property type="match status" value="1"/>
</dbReference>
<evidence type="ECO:0000256" key="8">
    <source>
        <dbReference type="ARBA" id="ARBA00022989"/>
    </source>
</evidence>
<dbReference type="GO" id="GO:0015031">
    <property type="term" value="P:protein transport"/>
    <property type="evidence" value="ECO:0007669"/>
    <property type="project" value="UniProtKB-UniRule"/>
</dbReference>
<dbReference type="PANTHER" id="PTHR33446:SF2">
    <property type="entry name" value="PROTEIN TONB"/>
    <property type="match status" value="1"/>
</dbReference>
<protein>
    <recommendedName>
        <fullName evidence="10">Protein TonB</fullName>
    </recommendedName>
</protein>
<sequence length="223" mass="24394">MNTITHAANPYTIYTPSLSLCAVVVIAAIHACIFVLLTMMDIVPMPERVSTLMVDILRPELPVTKSPEPPKPPKPTPVEARPRRQTSPVPQQILAAQTHSPAAFSETTIVRDPPPPTLPDLPAPPAPATISQPRFAADYLSNPAPTYPPLSRRMGEEGEVVLRVHVETSGRPSQIEVRKSSGSPRLDQAALDAVWHWRFVPAKRGEEALAAWVLVPITFHLKN</sequence>
<gene>
    <name evidence="13" type="ORF">AW06_001452</name>
</gene>
<keyword evidence="14" id="KW-1185">Reference proteome</keyword>
<comment type="subcellular location">
    <subcellularLocation>
        <location evidence="1 10">Cell inner membrane</location>
        <topology evidence="1 10">Single-pass membrane protein</topology>
        <orientation evidence="1 10">Periplasmic side</orientation>
    </subcellularLocation>
</comment>
<keyword evidence="4 10" id="KW-1003">Cell membrane</keyword>
<keyword evidence="8 10" id="KW-1133">Transmembrane helix</keyword>
<reference evidence="13" key="1">
    <citation type="submission" date="2014-02" db="EMBL/GenBank/DDBJ databases">
        <title>Expanding our view of genomic diversity in Candidatus Accumulibacter clades.</title>
        <authorList>
            <person name="Skennerton C.T."/>
            <person name="Barr J.J."/>
            <person name="Slater F.R."/>
            <person name="Bond P.L."/>
            <person name="Tyson G.W."/>
        </authorList>
    </citation>
    <scope>NUCLEOTIDE SEQUENCE [LARGE SCALE GENOMIC DNA]</scope>
</reference>
<keyword evidence="7 10" id="KW-0653">Protein transport</keyword>
<evidence type="ECO:0000256" key="11">
    <source>
        <dbReference type="SAM" id="MobiDB-lite"/>
    </source>
</evidence>
<keyword evidence="9 10" id="KW-0472">Membrane</keyword>
<dbReference type="GO" id="GO:0031992">
    <property type="term" value="F:energy transducer activity"/>
    <property type="evidence" value="ECO:0007669"/>
    <property type="project" value="InterPro"/>
</dbReference>